<keyword evidence="2" id="KW-0812">Transmembrane</keyword>
<feature type="transmembrane region" description="Helical" evidence="2">
    <location>
        <begin position="86"/>
        <end position="113"/>
    </location>
</feature>
<name>A0AAW0BHC0_9AGAR</name>
<evidence type="ECO:0000313" key="3">
    <source>
        <dbReference type="EMBL" id="KAK7026180.1"/>
    </source>
</evidence>
<feature type="compositionally biased region" description="Low complexity" evidence="1">
    <location>
        <begin position="141"/>
        <end position="151"/>
    </location>
</feature>
<evidence type="ECO:0000256" key="1">
    <source>
        <dbReference type="SAM" id="MobiDB-lite"/>
    </source>
</evidence>
<organism evidence="3 4">
    <name type="scientific">Favolaschia claudopus</name>
    <dbReference type="NCBI Taxonomy" id="2862362"/>
    <lineage>
        <taxon>Eukaryota</taxon>
        <taxon>Fungi</taxon>
        <taxon>Dikarya</taxon>
        <taxon>Basidiomycota</taxon>
        <taxon>Agaricomycotina</taxon>
        <taxon>Agaricomycetes</taxon>
        <taxon>Agaricomycetidae</taxon>
        <taxon>Agaricales</taxon>
        <taxon>Marasmiineae</taxon>
        <taxon>Mycenaceae</taxon>
        <taxon>Favolaschia</taxon>
    </lineage>
</organism>
<dbReference type="EMBL" id="JAWWNJ010000032">
    <property type="protein sequence ID" value="KAK7026180.1"/>
    <property type="molecule type" value="Genomic_DNA"/>
</dbReference>
<reference evidence="3 4" key="1">
    <citation type="journal article" date="2024" name="J Genomics">
        <title>Draft genome sequencing and assembly of Favolaschia claudopus CIRM-BRFM 2984 isolated from oak limbs.</title>
        <authorList>
            <person name="Navarro D."/>
            <person name="Drula E."/>
            <person name="Chaduli D."/>
            <person name="Cazenave R."/>
            <person name="Ahrendt S."/>
            <person name="Wang J."/>
            <person name="Lipzen A."/>
            <person name="Daum C."/>
            <person name="Barry K."/>
            <person name="Grigoriev I.V."/>
            <person name="Favel A."/>
            <person name="Rosso M.N."/>
            <person name="Martin F."/>
        </authorList>
    </citation>
    <scope>NUCLEOTIDE SEQUENCE [LARGE SCALE GENOMIC DNA]</scope>
    <source>
        <strain evidence="3 4">CIRM-BRFM 2984</strain>
    </source>
</reference>
<feature type="region of interest" description="Disordered" evidence="1">
    <location>
        <begin position="141"/>
        <end position="163"/>
    </location>
</feature>
<comment type="caution">
    <text evidence="3">The sequence shown here is derived from an EMBL/GenBank/DDBJ whole genome shotgun (WGS) entry which is preliminary data.</text>
</comment>
<keyword evidence="4" id="KW-1185">Reference proteome</keyword>
<sequence length="186" mass="20782">MRNILWDPRVFALRLRLRFLHRVLISLIEDRTRLAHAATLGPDRFPIPDWRLDPRLDGCFFLCAARWCPPPHFAGQRKPRRSTPGAAMSLSSVVAVAVVVVFLFLSFACLWRWRGAAGVGGKGEGRDRGTSRTCSFNSRAAAAAPSISAPRPSRPVPPVPRTRTTMTHWPVNSYLPAINKRGCTYH</sequence>
<proteinExistence type="predicted"/>
<accession>A0AAW0BHC0</accession>
<dbReference type="Proteomes" id="UP001362999">
    <property type="component" value="Unassembled WGS sequence"/>
</dbReference>
<protein>
    <submittedName>
        <fullName evidence="3">Uncharacterized protein</fullName>
    </submittedName>
</protein>
<dbReference type="AlphaFoldDB" id="A0AAW0BHC0"/>
<evidence type="ECO:0000313" key="4">
    <source>
        <dbReference type="Proteomes" id="UP001362999"/>
    </source>
</evidence>
<evidence type="ECO:0000256" key="2">
    <source>
        <dbReference type="SAM" id="Phobius"/>
    </source>
</evidence>
<keyword evidence="2" id="KW-1133">Transmembrane helix</keyword>
<keyword evidence="2" id="KW-0472">Membrane</keyword>
<gene>
    <name evidence="3" type="ORF">R3P38DRAFT_3192550</name>
</gene>